<dbReference type="RefSeq" id="WP_130432543.1">
    <property type="nucleotide sequence ID" value="NZ_SGXF01000001.1"/>
</dbReference>
<evidence type="ECO:0000313" key="3">
    <source>
        <dbReference type="Proteomes" id="UP000292927"/>
    </source>
</evidence>
<dbReference type="AlphaFoldDB" id="A0A4Q7PN58"/>
<protein>
    <submittedName>
        <fullName evidence="2">Uncharacterized protein</fullName>
    </submittedName>
</protein>
<reference evidence="2 3" key="1">
    <citation type="submission" date="2019-02" db="EMBL/GenBank/DDBJ databases">
        <title>Genomic Encyclopedia of Type Strains, Phase IV (KMG-IV): sequencing the most valuable type-strain genomes for metagenomic binning, comparative biology and taxonomic classification.</title>
        <authorList>
            <person name="Goeker M."/>
        </authorList>
    </citation>
    <scope>NUCLEOTIDE SEQUENCE [LARGE SCALE GENOMIC DNA]</scope>
    <source>
        <strain evidence="2 3">DSM 29486</strain>
    </source>
</reference>
<keyword evidence="1" id="KW-1133">Transmembrane helix</keyword>
<name>A0A4Q7PN58_9FIRM</name>
<sequence>MNNRASSGRKLDSAFWKRLAAGLMIAVLIVAAAVAAATYYTRQMESRRMLREAKNVRTAARLLKLESYGGGAELLDESRDSGFSETAEQEIRRLTGCRGDFYLLSWDRSHGAPESLLYVENGYMVLVKEKDGGAERYAEELSFQIYRIDKISGG</sequence>
<organism evidence="2 3">
    <name type="scientific">Cuneatibacter caecimuris</name>
    <dbReference type="NCBI Taxonomy" id="1796618"/>
    <lineage>
        <taxon>Bacteria</taxon>
        <taxon>Bacillati</taxon>
        <taxon>Bacillota</taxon>
        <taxon>Clostridia</taxon>
        <taxon>Lachnospirales</taxon>
        <taxon>Lachnospiraceae</taxon>
        <taxon>Cuneatibacter</taxon>
    </lineage>
</organism>
<keyword evidence="3" id="KW-1185">Reference proteome</keyword>
<proteinExistence type="predicted"/>
<accession>A0A4Q7PN58</accession>
<gene>
    <name evidence="2" type="ORF">EV209_0405</name>
</gene>
<dbReference type="EMBL" id="SGXF01000001">
    <property type="protein sequence ID" value="RZT02294.1"/>
    <property type="molecule type" value="Genomic_DNA"/>
</dbReference>
<keyword evidence="1" id="KW-0812">Transmembrane</keyword>
<evidence type="ECO:0000313" key="2">
    <source>
        <dbReference type="EMBL" id="RZT02294.1"/>
    </source>
</evidence>
<evidence type="ECO:0000256" key="1">
    <source>
        <dbReference type="SAM" id="Phobius"/>
    </source>
</evidence>
<feature type="transmembrane region" description="Helical" evidence="1">
    <location>
        <begin position="20"/>
        <end position="41"/>
    </location>
</feature>
<dbReference type="Proteomes" id="UP000292927">
    <property type="component" value="Unassembled WGS sequence"/>
</dbReference>
<dbReference type="OrthoDB" id="1850988at2"/>
<comment type="caution">
    <text evidence="2">The sequence shown here is derived from an EMBL/GenBank/DDBJ whole genome shotgun (WGS) entry which is preliminary data.</text>
</comment>
<keyword evidence="1" id="KW-0472">Membrane</keyword>